<dbReference type="InterPro" id="IPR011050">
    <property type="entry name" value="Pectin_lyase_fold/virulence"/>
</dbReference>
<dbReference type="SMART" id="SM00710">
    <property type="entry name" value="PbH1"/>
    <property type="match status" value="5"/>
</dbReference>
<sequence length="527" mass="54831">MTRFTTLLGAALTLLLCAGVSATVLHVPGEYPTIQAGIDAAVEGDTVLVADGTYTGDGNRDIDFLGKAIVVISENGPEVTVVDCEGDSLDPHRGFFFHSGEDLSSVLRGFTVQNGFAYRGGGMRCDYASPTIAGNWITRNTASGGLSGWGGGIHCYSSSPRIEGNMITGNMASGPWGGAGGGVYCDYASPMIVGNTIAGNTASASGSARGGGGGICCLYASFPTLAWNRISGNEAYYGGGIYCYESGPVIVGNTISGNVGELAGGGMYFPWGSSSLIGGNTISGNEARIGGGILCHASSLTINGNTMTRNAVTLGEGGAIHCYSCSLSIINSILWGDSPSQIEVDGDTLLVVAYCDVEGGWSGEGNIDADPMFVLAEKGDYRLLWGSPCIDAGHPDSLDADGTRRDMGAEFFDQEDYMTLYLTPDTTEVSPGAMLGVTYTAINRWPQAEPFWVQTEATLPNGSPFTIIGPDQYTLPANTTVQRHLHHMVPGAAPLGAYGYGSRIGMPPSMVYDEDSFGFAIVPPPVE</sequence>
<evidence type="ECO:0000259" key="2">
    <source>
        <dbReference type="Pfam" id="PF05048"/>
    </source>
</evidence>
<dbReference type="Proteomes" id="UP000052008">
    <property type="component" value="Unassembled WGS sequence"/>
</dbReference>
<evidence type="ECO:0000313" key="3">
    <source>
        <dbReference type="EMBL" id="KPJ53283.1"/>
    </source>
</evidence>
<gene>
    <name evidence="3" type="ORF">AMJ39_05295</name>
</gene>
<keyword evidence="1" id="KW-0732">Signal</keyword>
<dbReference type="InterPro" id="IPR006626">
    <property type="entry name" value="PbH1"/>
</dbReference>
<dbReference type="STRING" id="1703770.AMJ39_05295"/>
<evidence type="ECO:0000313" key="4">
    <source>
        <dbReference type="Proteomes" id="UP000052008"/>
    </source>
</evidence>
<dbReference type="Pfam" id="PF05048">
    <property type="entry name" value="NosD"/>
    <property type="match status" value="1"/>
</dbReference>
<comment type="caution">
    <text evidence="3">The sequence shown here is derived from an EMBL/GenBank/DDBJ whole genome shotgun (WGS) entry which is preliminary data.</text>
</comment>
<feature type="chain" id="PRO_5006639630" description="Periplasmic copper-binding protein NosD beta helix domain-containing protein" evidence="1">
    <location>
        <begin position="23"/>
        <end position="527"/>
    </location>
</feature>
<feature type="signal peptide" evidence="1">
    <location>
        <begin position="1"/>
        <end position="22"/>
    </location>
</feature>
<name>A0A0S7WTB5_UNCT6</name>
<dbReference type="InterPro" id="IPR012334">
    <property type="entry name" value="Pectin_lyas_fold"/>
</dbReference>
<evidence type="ECO:0000256" key="1">
    <source>
        <dbReference type="SAM" id="SignalP"/>
    </source>
</evidence>
<dbReference type="SUPFAM" id="SSF51126">
    <property type="entry name" value="Pectin lyase-like"/>
    <property type="match status" value="1"/>
</dbReference>
<dbReference type="Gene3D" id="2.160.20.10">
    <property type="entry name" value="Single-stranded right-handed beta-helix, Pectin lyase-like"/>
    <property type="match status" value="1"/>
</dbReference>
<reference evidence="3 4" key="1">
    <citation type="journal article" date="2015" name="Microbiome">
        <title>Genomic resolution of linkages in carbon, nitrogen, and sulfur cycling among widespread estuary sediment bacteria.</title>
        <authorList>
            <person name="Baker B.J."/>
            <person name="Lazar C.S."/>
            <person name="Teske A.P."/>
            <person name="Dick G.J."/>
        </authorList>
    </citation>
    <scope>NUCLEOTIDE SEQUENCE [LARGE SCALE GENOMIC DNA]</scope>
    <source>
        <strain evidence="3">DG_24</strain>
    </source>
</reference>
<feature type="domain" description="Periplasmic copper-binding protein NosD beta helix" evidence="2">
    <location>
        <begin position="137"/>
        <end position="313"/>
    </location>
</feature>
<accession>A0A0S7WTB5</accession>
<organism evidence="3 4">
    <name type="scientific">candidate division TA06 bacterium DG_24</name>
    <dbReference type="NCBI Taxonomy" id="1703770"/>
    <lineage>
        <taxon>Bacteria</taxon>
        <taxon>Bacteria division TA06</taxon>
    </lineage>
</organism>
<dbReference type="EMBL" id="LIZS01000024">
    <property type="protein sequence ID" value="KPJ53283.1"/>
    <property type="molecule type" value="Genomic_DNA"/>
</dbReference>
<dbReference type="AlphaFoldDB" id="A0A0S7WTB5"/>
<protein>
    <recommendedName>
        <fullName evidence="2">Periplasmic copper-binding protein NosD beta helix domain-containing protein</fullName>
    </recommendedName>
</protein>
<dbReference type="InterPro" id="IPR007742">
    <property type="entry name" value="NosD_dom"/>
</dbReference>
<proteinExistence type="predicted"/>